<evidence type="ECO:0000256" key="6">
    <source>
        <dbReference type="ARBA" id="ARBA00022839"/>
    </source>
</evidence>
<evidence type="ECO:0000256" key="16">
    <source>
        <dbReference type="SAM" id="MobiDB-lite"/>
    </source>
</evidence>
<dbReference type="InterPro" id="IPR000212">
    <property type="entry name" value="DNA_helicase_UvrD/REP"/>
</dbReference>
<keyword evidence="7 15" id="KW-0067">ATP-binding</keyword>
<evidence type="ECO:0000256" key="1">
    <source>
        <dbReference type="ARBA" id="ARBA00022722"/>
    </source>
</evidence>
<keyword evidence="8" id="KW-0238">DNA-binding</keyword>
<evidence type="ECO:0000256" key="4">
    <source>
        <dbReference type="ARBA" id="ARBA00022801"/>
    </source>
</evidence>
<feature type="region of interest" description="Disordered" evidence="16">
    <location>
        <begin position="967"/>
        <end position="987"/>
    </location>
</feature>
<accession>A0ABV8V7U0</accession>
<dbReference type="RefSeq" id="WP_290262997.1">
    <property type="nucleotide sequence ID" value="NZ_JAUFQG010000004.1"/>
</dbReference>
<evidence type="ECO:0000259" key="17">
    <source>
        <dbReference type="PROSITE" id="PS51198"/>
    </source>
</evidence>
<dbReference type="Proteomes" id="UP001595840">
    <property type="component" value="Unassembled WGS sequence"/>
</dbReference>
<dbReference type="GO" id="GO:0008854">
    <property type="term" value="F:exodeoxyribonuclease V activity"/>
    <property type="evidence" value="ECO:0007669"/>
    <property type="project" value="UniProtKB-EC"/>
</dbReference>
<keyword evidence="1" id="KW-0540">Nuclease</keyword>
<organism evidence="19 20">
    <name type="scientific">Simiduia curdlanivorans</name>
    <dbReference type="NCBI Taxonomy" id="1492769"/>
    <lineage>
        <taxon>Bacteria</taxon>
        <taxon>Pseudomonadati</taxon>
        <taxon>Pseudomonadota</taxon>
        <taxon>Gammaproteobacteria</taxon>
        <taxon>Cellvibrionales</taxon>
        <taxon>Cellvibrionaceae</taxon>
        <taxon>Simiduia</taxon>
    </lineage>
</organism>
<keyword evidence="3" id="KW-0227">DNA damage</keyword>
<comment type="catalytic activity">
    <reaction evidence="11">
        <text>Couples ATP hydrolysis with the unwinding of duplex DNA by translocating in the 3'-5' direction.</text>
        <dbReference type="EC" id="5.6.2.4"/>
    </reaction>
</comment>
<dbReference type="Pfam" id="PF00580">
    <property type="entry name" value="UvrD-helicase"/>
    <property type="match status" value="1"/>
</dbReference>
<dbReference type="InterPro" id="IPR014017">
    <property type="entry name" value="DNA_helicase_UvrD-like_C"/>
</dbReference>
<evidence type="ECO:0000256" key="10">
    <source>
        <dbReference type="ARBA" id="ARBA00023235"/>
    </source>
</evidence>
<evidence type="ECO:0000313" key="19">
    <source>
        <dbReference type="EMBL" id="MFC4363967.1"/>
    </source>
</evidence>
<evidence type="ECO:0000256" key="9">
    <source>
        <dbReference type="ARBA" id="ARBA00023204"/>
    </source>
</evidence>
<evidence type="ECO:0000256" key="13">
    <source>
        <dbReference type="ARBA" id="ARBA00034923"/>
    </source>
</evidence>
<evidence type="ECO:0000256" key="14">
    <source>
        <dbReference type="ARBA" id="ARBA00048988"/>
    </source>
</evidence>
<reference evidence="20" key="1">
    <citation type="journal article" date="2019" name="Int. J. Syst. Evol. Microbiol.">
        <title>The Global Catalogue of Microorganisms (GCM) 10K type strain sequencing project: providing services to taxonomists for standard genome sequencing and annotation.</title>
        <authorList>
            <consortium name="The Broad Institute Genomics Platform"/>
            <consortium name="The Broad Institute Genome Sequencing Center for Infectious Disease"/>
            <person name="Wu L."/>
            <person name="Ma J."/>
        </authorList>
    </citation>
    <scope>NUCLEOTIDE SEQUENCE [LARGE SCALE GENOMIC DNA]</scope>
    <source>
        <strain evidence="20">CECT 8570</strain>
    </source>
</reference>
<evidence type="ECO:0000256" key="8">
    <source>
        <dbReference type="ARBA" id="ARBA00023125"/>
    </source>
</evidence>
<comment type="catalytic activity">
    <reaction evidence="14">
        <text>ATP + H2O = ADP + phosphate + H(+)</text>
        <dbReference type="Rhea" id="RHEA:13065"/>
        <dbReference type="ChEBI" id="CHEBI:15377"/>
        <dbReference type="ChEBI" id="CHEBI:15378"/>
        <dbReference type="ChEBI" id="CHEBI:30616"/>
        <dbReference type="ChEBI" id="CHEBI:43474"/>
        <dbReference type="ChEBI" id="CHEBI:456216"/>
        <dbReference type="EC" id="5.6.2.4"/>
    </reaction>
</comment>
<feature type="domain" description="UvrD-like helicase ATP-binding" evidence="17">
    <location>
        <begin position="5"/>
        <end position="503"/>
    </location>
</feature>
<dbReference type="InterPro" id="IPR011604">
    <property type="entry name" value="PDDEXK-like_dom_sf"/>
</dbReference>
<keyword evidence="2 15" id="KW-0547">Nucleotide-binding</keyword>
<evidence type="ECO:0000256" key="15">
    <source>
        <dbReference type="PROSITE-ProRule" id="PRU00560"/>
    </source>
</evidence>
<feature type="domain" description="UvrD-like helicase C-terminal" evidence="18">
    <location>
        <begin position="548"/>
        <end position="820"/>
    </location>
</feature>
<evidence type="ECO:0000256" key="5">
    <source>
        <dbReference type="ARBA" id="ARBA00022806"/>
    </source>
</evidence>
<evidence type="ECO:0000313" key="20">
    <source>
        <dbReference type="Proteomes" id="UP001595840"/>
    </source>
</evidence>
<keyword evidence="9" id="KW-0234">DNA repair</keyword>
<dbReference type="Gene3D" id="3.90.320.10">
    <property type="match status" value="1"/>
</dbReference>
<dbReference type="Gene3D" id="3.40.50.300">
    <property type="entry name" value="P-loop containing nucleotide triphosphate hydrolases"/>
    <property type="match status" value="4"/>
</dbReference>
<evidence type="ECO:0000256" key="3">
    <source>
        <dbReference type="ARBA" id="ARBA00022763"/>
    </source>
</evidence>
<dbReference type="EMBL" id="JBHSCX010000021">
    <property type="protein sequence ID" value="MFC4363967.1"/>
    <property type="molecule type" value="Genomic_DNA"/>
</dbReference>
<dbReference type="PANTHER" id="PTHR11070:SF2">
    <property type="entry name" value="ATP-DEPENDENT DNA HELICASE SRS2"/>
    <property type="match status" value="1"/>
</dbReference>
<feature type="region of interest" description="Disordered" evidence="16">
    <location>
        <begin position="559"/>
        <end position="578"/>
    </location>
</feature>
<sequence>MNQTQPIDAKVRARALDPTASFAVTAPAGSGKTGLLTQRVLRLLHICDNPEEVLAITFTRKAAGEMRERITQALNQAQHHACPENPHDAKTWQLAKAVLERDQQLGWQLIQSPNRLRIQTIDGLSRQLAKQLPFDSGMGSLPEPSDQPEPLYRAAVLSLFQKLESDDPIADDIALILSELDNRYDTFEALLLSLLRQRDQWLGLTLAMRNAEAKPYLEKSLQSLIINELEASFKVLLQHELSLCELARYAAANLLAEQKSDPLTELAELNQLAWDVSSGAAINQQLATTKALLNLLLTKDGGWRKRLDKNMGFPPERAPDISKQEAKAWKERLSALIEQFTATEGLLERFRGLRALPQATYSDAEWQLLDALTRLLPYLAAELTVVFSREGCSDFIDTAQAALTALGNFDEPSELALKLDYHIKHILIDEFQDTSVPQRRLIELLTAGWEPEDGRTLFIVGDGMQSCYGFRNAKVGIFLQARSQGIGNIRLEPLDLVVNFRSQQGVVDWVNAQFAQAFPLQDDITRGNVAYYPSQAIKPALGLAGAQLTLLAKAEPSAASQVDSTASQDHTSARQDPNVTMEIDVDLGQAEAEHILALIQRLKGECPTDSIALLARTRSHLRETLRQLDLAGIRYQASELDNLAGRMAVQDLQTLLRALLDPTDRISWLGILRAPWCGLDNGDLLALVQHPAAPLMADGQACIWQQMQDHSQIEALSDAGRQALARTVAVLQQSLEQRARKPLRDWLEGCWLALGGQASLIEASDIANCQTFLDLLEAHSHGGQVRHWQTFEEAVARLYAAPAPHADPLLQVMTIHKSKGLEFDHVIIPGLHKRPRADSRELLVWLDQIDAQGEQQILLSPLSNFETSELYSYIQGEKSARTRTEATRLFYVGATRAIKQLHLFACVNQKGGELVAPSSSSLLASIWDGVRDQAKLRFIQPKASQHRSQDQTQGWIRRLPGHWQLPQAETSTPLADYRGRSQAAEQTRTAAHELGQSGDLFAEPNPAMDQEDLNRPDLNQLFEADSRAIGTLLHSAIQAFTEAGQIPSSANIAPRLKRWQLHLKQAGVADPARGAELIQTALLSMAASDKGRWLLDHSHTDSACELDLWASGGKDPAGQSQPKLWVIDRTFIDQGVRWVVDYKSAKPAADQSMASFLAEQTAMHQAQLQNYVRLVKKLGPEPVRSALYFPLCDQFAPLTME</sequence>
<dbReference type="PROSITE" id="PS51198">
    <property type="entry name" value="UVRD_HELICASE_ATP_BIND"/>
    <property type="match status" value="1"/>
</dbReference>
<proteinExistence type="predicted"/>
<dbReference type="InterPro" id="IPR014016">
    <property type="entry name" value="UvrD-like_ATP-bd"/>
</dbReference>
<name>A0ABV8V7U0_9GAMM</name>
<dbReference type="PANTHER" id="PTHR11070">
    <property type="entry name" value="UVRD / RECB / PCRA DNA HELICASE FAMILY MEMBER"/>
    <property type="match status" value="1"/>
</dbReference>
<evidence type="ECO:0000256" key="2">
    <source>
        <dbReference type="ARBA" id="ARBA00022741"/>
    </source>
</evidence>
<keyword evidence="4 15" id="KW-0378">Hydrolase</keyword>
<keyword evidence="6" id="KW-0269">Exonuclease</keyword>
<evidence type="ECO:0000259" key="18">
    <source>
        <dbReference type="PROSITE" id="PS51217"/>
    </source>
</evidence>
<keyword evidence="10" id="KW-0413">Isomerase</keyword>
<keyword evidence="20" id="KW-1185">Reference proteome</keyword>
<evidence type="ECO:0000256" key="7">
    <source>
        <dbReference type="ARBA" id="ARBA00022840"/>
    </source>
</evidence>
<gene>
    <name evidence="19" type="ORF">ACFOX3_16740</name>
</gene>
<dbReference type="PROSITE" id="PS51217">
    <property type="entry name" value="UVRD_HELICASE_CTER"/>
    <property type="match status" value="1"/>
</dbReference>
<evidence type="ECO:0000256" key="11">
    <source>
        <dbReference type="ARBA" id="ARBA00034617"/>
    </source>
</evidence>
<feature type="binding site" evidence="15">
    <location>
        <begin position="26"/>
        <end position="33"/>
    </location>
    <ligand>
        <name>ATP</name>
        <dbReference type="ChEBI" id="CHEBI:30616"/>
    </ligand>
</feature>
<comment type="caution">
    <text evidence="19">The sequence shown here is derived from an EMBL/GenBank/DDBJ whole genome shotgun (WGS) entry which is preliminary data.</text>
</comment>
<protein>
    <recommendedName>
        <fullName evidence="12">DNA 3'-5' helicase</fullName>
        <ecNumber evidence="12">5.6.2.4</ecNumber>
    </recommendedName>
    <alternativeName>
        <fullName evidence="13">DNA 3'-5' helicase II</fullName>
    </alternativeName>
</protein>
<dbReference type="SUPFAM" id="SSF52540">
    <property type="entry name" value="P-loop containing nucleoside triphosphate hydrolases"/>
    <property type="match status" value="1"/>
</dbReference>
<dbReference type="EC" id="5.6.2.4" evidence="12"/>
<dbReference type="InterPro" id="IPR027417">
    <property type="entry name" value="P-loop_NTPase"/>
</dbReference>
<keyword evidence="5 15" id="KW-0347">Helicase</keyword>
<evidence type="ECO:0000256" key="12">
    <source>
        <dbReference type="ARBA" id="ARBA00034808"/>
    </source>
</evidence>
<dbReference type="Pfam" id="PF13361">
    <property type="entry name" value="UvrD_C"/>
    <property type="match status" value="1"/>
</dbReference>